<accession>I4D228</accession>
<evidence type="ECO:0000313" key="3">
    <source>
        <dbReference type="Proteomes" id="UP000002892"/>
    </source>
</evidence>
<evidence type="ECO:0000313" key="2">
    <source>
        <dbReference type="EMBL" id="AFM39852.1"/>
    </source>
</evidence>
<keyword evidence="3" id="KW-1185">Reference proteome</keyword>
<dbReference type="EMBL" id="CP003639">
    <property type="protein sequence ID" value="AFM39852.1"/>
    <property type="molecule type" value="Genomic_DNA"/>
</dbReference>
<dbReference type="RefSeq" id="WP_014825863.1">
    <property type="nucleotide sequence ID" value="NC_018068.1"/>
</dbReference>
<dbReference type="KEGG" id="dai:Desaci_0792"/>
<name>I4D228_DESAJ</name>
<dbReference type="eggNOG" id="ENOG5033HWS">
    <property type="taxonomic scope" value="Bacteria"/>
</dbReference>
<dbReference type="AlphaFoldDB" id="I4D228"/>
<dbReference type="HOGENOM" id="CLU_130939_0_0_9"/>
<sequence length="150" mass="17053">MKKGYKIVYEITLAIVVVLVITVNLPKNTTFKAAVLDKLNGEKVSSIEIIRTSNKSVKDDTVELKDPSQVESIINFLSQMKLRETELPDRMAIPYRVAIKTNGIIRFGLTLYDEGYIDIFELDNHTKDADKSYIITNKFDPKAIKSLIKE</sequence>
<evidence type="ECO:0000256" key="1">
    <source>
        <dbReference type="SAM" id="Phobius"/>
    </source>
</evidence>
<gene>
    <name evidence="2" type="ordered locus">Desaci_0792</name>
</gene>
<feature type="transmembrane region" description="Helical" evidence="1">
    <location>
        <begin position="7"/>
        <end position="25"/>
    </location>
</feature>
<protein>
    <submittedName>
        <fullName evidence="2">Uncharacterized protein</fullName>
    </submittedName>
</protein>
<dbReference type="Proteomes" id="UP000002892">
    <property type="component" value="Chromosome"/>
</dbReference>
<keyword evidence="1" id="KW-1133">Transmembrane helix</keyword>
<reference evidence="2 3" key="1">
    <citation type="journal article" date="2012" name="J. Bacteriol.">
        <title>Complete genome sequences of Desulfosporosinus orientis DSM765T, Desulfosporosinus youngiae DSM17734T, Desulfosporosinus meridiei DSM13257T, and Desulfosporosinus acidiphilus DSM22704T.</title>
        <authorList>
            <person name="Pester M."/>
            <person name="Brambilla E."/>
            <person name="Alazard D."/>
            <person name="Rattei T."/>
            <person name="Weinmaier T."/>
            <person name="Han J."/>
            <person name="Lucas S."/>
            <person name="Lapidus A."/>
            <person name="Cheng J.F."/>
            <person name="Goodwin L."/>
            <person name="Pitluck S."/>
            <person name="Peters L."/>
            <person name="Ovchinnikova G."/>
            <person name="Teshima H."/>
            <person name="Detter J.C."/>
            <person name="Han C.S."/>
            <person name="Tapia R."/>
            <person name="Land M.L."/>
            <person name="Hauser L."/>
            <person name="Kyrpides N.C."/>
            <person name="Ivanova N.N."/>
            <person name="Pagani I."/>
            <person name="Huntmann M."/>
            <person name="Wei C.L."/>
            <person name="Davenport K.W."/>
            <person name="Daligault H."/>
            <person name="Chain P.S."/>
            <person name="Chen A."/>
            <person name="Mavromatis K."/>
            <person name="Markowitz V."/>
            <person name="Szeto E."/>
            <person name="Mikhailova N."/>
            <person name="Pati A."/>
            <person name="Wagner M."/>
            <person name="Woyke T."/>
            <person name="Ollivier B."/>
            <person name="Klenk H.P."/>
            <person name="Spring S."/>
            <person name="Loy A."/>
        </authorList>
    </citation>
    <scope>NUCLEOTIDE SEQUENCE [LARGE SCALE GENOMIC DNA]</scope>
    <source>
        <strain evidence="3">DSM 22704 / JCM 16185 / SJ4</strain>
    </source>
</reference>
<dbReference type="OrthoDB" id="2938255at2"/>
<organism evidence="2 3">
    <name type="scientific">Desulfosporosinus acidiphilus (strain DSM 22704 / JCM 16185 / SJ4)</name>
    <dbReference type="NCBI Taxonomy" id="646529"/>
    <lineage>
        <taxon>Bacteria</taxon>
        <taxon>Bacillati</taxon>
        <taxon>Bacillota</taxon>
        <taxon>Clostridia</taxon>
        <taxon>Eubacteriales</taxon>
        <taxon>Desulfitobacteriaceae</taxon>
        <taxon>Desulfosporosinus</taxon>
    </lineage>
</organism>
<dbReference type="STRING" id="646529.Desaci_0792"/>
<proteinExistence type="predicted"/>
<keyword evidence="1" id="KW-0812">Transmembrane</keyword>
<keyword evidence="1" id="KW-0472">Membrane</keyword>